<dbReference type="EMBL" id="JACASF010000012">
    <property type="protein sequence ID" value="KAF6444303.1"/>
    <property type="molecule type" value="Genomic_DNA"/>
</dbReference>
<name>A0A7J8F9C7_MOLMO</name>
<evidence type="ECO:0000256" key="1">
    <source>
        <dbReference type="SAM" id="MobiDB-lite"/>
    </source>
</evidence>
<evidence type="ECO:0000256" key="2">
    <source>
        <dbReference type="SAM" id="SignalP"/>
    </source>
</evidence>
<feature type="region of interest" description="Disordered" evidence="1">
    <location>
        <begin position="137"/>
        <end position="189"/>
    </location>
</feature>
<organism evidence="3 4">
    <name type="scientific">Molossus molossus</name>
    <name type="common">Pallas' mastiff bat</name>
    <name type="synonym">Vespertilio molossus</name>
    <dbReference type="NCBI Taxonomy" id="27622"/>
    <lineage>
        <taxon>Eukaryota</taxon>
        <taxon>Metazoa</taxon>
        <taxon>Chordata</taxon>
        <taxon>Craniata</taxon>
        <taxon>Vertebrata</taxon>
        <taxon>Euteleostomi</taxon>
        <taxon>Mammalia</taxon>
        <taxon>Eutheria</taxon>
        <taxon>Laurasiatheria</taxon>
        <taxon>Chiroptera</taxon>
        <taxon>Yangochiroptera</taxon>
        <taxon>Molossidae</taxon>
        <taxon>Molossus</taxon>
    </lineage>
</organism>
<gene>
    <name evidence="3" type="ORF">HJG59_008595</name>
</gene>
<keyword evidence="2" id="KW-0732">Signal</keyword>
<feature type="chain" id="PRO_5029869474" evidence="2">
    <location>
        <begin position="19"/>
        <end position="189"/>
    </location>
</feature>
<proteinExistence type="predicted"/>
<reference evidence="3 4" key="1">
    <citation type="journal article" date="2020" name="Nature">
        <title>Six reference-quality genomes reveal evolution of bat adaptations.</title>
        <authorList>
            <person name="Jebb D."/>
            <person name="Huang Z."/>
            <person name="Pippel M."/>
            <person name="Hughes G.M."/>
            <person name="Lavrichenko K."/>
            <person name="Devanna P."/>
            <person name="Winkler S."/>
            <person name="Jermiin L.S."/>
            <person name="Skirmuntt E.C."/>
            <person name="Katzourakis A."/>
            <person name="Burkitt-Gray L."/>
            <person name="Ray D.A."/>
            <person name="Sullivan K.A.M."/>
            <person name="Roscito J.G."/>
            <person name="Kirilenko B.M."/>
            <person name="Davalos L.M."/>
            <person name="Corthals A.P."/>
            <person name="Power M.L."/>
            <person name="Jones G."/>
            <person name="Ransome R.D."/>
            <person name="Dechmann D.K.N."/>
            <person name="Locatelli A.G."/>
            <person name="Puechmaille S.J."/>
            <person name="Fedrigo O."/>
            <person name="Jarvis E.D."/>
            <person name="Hiller M."/>
            <person name="Vernes S.C."/>
            <person name="Myers E.W."/>
            <person name="Teeling E.C."/>
        </authorList>
    </citation>
    <scope>NUCLEOTIDE SEQUENCE [LARGE SCALE GENOMIC DNA]</scope>
    <source>
        <strain evidence="3">MMolMol1</strain>
        <tissue evidence="3">Muscle</tissue>
    </source>
</reference>
<evidence type="ECO:0000313" key="3">
    <source>
        <dbReference type="EMBL" id="KAF6444303.1"/>
    </source>
</evidence>
<evidence type="ECO:0000313" key="4">
    <source>
        <dbReference type="Proteomes" id="UP000550707"/>
    </source>
</evidence>
<accession>A0A7J8F9C7</accession>
<dbReference type="InParanoid" id="A0A7J8F9C7"/>
<comment type="caution">
    <text evidence="3">The sequence shown here is derived from an EMBL/GenBank/DDBJ whole genome shotgun (WGS) entry which is preliminary data.</text>
</comment>
<keyword evidence="4" id="KW-1185">Reference proteome</keyword>
<dbReference type="AlphaFoldDB" id="A0A7J8F9C7"/>
<sequence length="189" mass="19975">MCSPTLFVPPLLATPCLSWGPVASPQQPPHQLLQSLPCPPLPQRRKEKIALISAGPRPLSSVVHPAWAWLPGCSRPRPLICSALSAQGDSPSTPGSLGLLSEAPKCPDWNIRPYPLLPMPTQLPPTPAQRLCLQVRHRGQESEEVGGAPAQPLPRPPSDQPQSWGSGVGSGFPGPHSSPELQPALSPLG</sequence>
<dbReference type="Proteomes" id="UP000550707">
    <property type="component" value="Unassembled WGS sequence"/>
</dbReference>
<protein>
    <submittedName>
        <fullName evidence="3">Uncharacterized protein</fullName>
    </submittedName>
</protein>
<feature type="signal peptide" evidence="2">
    <location>
        <begin position="1"/>
        <end position="18"/>
    </location>
</feature>